<feature type="domain" description="Fe/B12 periplasmic-binding" evidence="5">
    <location>
        <begin position="62"/>
        <end position="336"/>
    </location>
</feature>
<dbReference type="AlphaFoldDB" id="A0A1T4NH42"/>
<dbReference type="PROSITE" id="PS50983">
    <property type="entry name" value="FE_B12_PBP"/>
    <property type="match status" value="1"/>
</dbReference>
<organism evidence="6 7">
    <name type="scientific">Marinactinospora thermotolerans DSM 45154</name>
    <dbReference type="NCBI Taxonomy" id="1122192"/>
    <lineage>
        <taxon>Bacteria</taxon>
        <taxon>Bacillati</taxon>
        <taxon>Actinomycetota</taxon>
        <taxon>Actinomycetes</taxon>
        <taxon>Streptosporangiales</taxon>
        <taxon>Nocardiopsidaceae</taxon>
        <taxon>Marinactinospora</taxon>
    </lineage>
</organism>
<evidence type="ECO:0000256" key="3">
    <source>
        <dbReference type="ARBA" id="ARBA00022448"/>
    </source>
</evidence>
<comment type="similarity">
    <text evidence="2">Belongs to the bacterial solute-binding protein 8 family.</text>
</comment>
<dbReference type="Proteomes" id="UP000190637">
    <property type="component" value="Unassembled WGS sequence"/>
</dbReference>
<dbReference type="PANTHER" id="PTHR30532:SF24">
    <property type="entry name" value="FERRIC ENTEROBACTIN-BINDING PERIPLASMIC PROTEIN FEPB"/>
    <property type="match status" value="1"/>
</dbReference>
<gene>
    <name evidence="6" type="ORF">SAMN02745673_01442</name>
</gene>
<protein>
    <submittedName>
        <fullName evidence="6">Iron complex transport system substrate-binding protein</fullName>
    </submittedName>
</protein>
<evidence type="ECO:0000256" key="1">
    <source>
        <dbReference type="ARBA" id="ARBA00004196"/>
    </source>
</evidence>
<proteinExistence type="inferred from homology"/>
<dbReference type="PANTHER" id="PTHR30532">
    <property type="entry name" value="IRON III DICITRATE-BINDING PERIPLASMIC PROTEIN"/>
    <property type="match status" value="1"/>
</dbReference>
<keyword evidence="4" id="KW-0732">Signal</keyword>
<dbReference type="Pfam" id="PF01497">
    <property type="entry name" value="Peripla_BP_2"/>
    <property type="match status" value="1"/>
</dbReference>
<dbReference type="GO" id="GO:1901678">
    <property type="term" value="P:iron coordination entity transport"/>
    <property type="evidence" value="ECO:0007669"/>
    <property type="project" value="UniProtKB-ARBA"/>
</dbReference>
<dbReference type="InterPro" id="IPR002491">
    <property type="entry name" value="ABC_transptr_periplasmic_BD"/>
</dbReference>
<evidence type="ECO:0000256" key="4">
    <source>
        <dbReference type="ARBA" id="ARBA00022729"/>
    </source>
</evidence>
<dbReference type="GO" id="GO:0030288">
    <property type="term" value="C:outer membrane-bounded periplasmic space"/>
    <property type="evidence" value="ECO:0007669"/>
    <property type="project" value="TreeGrafter"/>
</dbReference>
<keyword evidence="7" id="KW-1185">Reference proteome</keyword>
<evidence type="ECO:0000313" key="6">
    <source>
        <dbReference type="EMBL" id="SJZ78475.1"/>
    </source>
</evidence>
<reference evidence="6 7" key="1">
    <citation type="submission" date="2017-02" db="EMBL/GenBank/DDBJ databases">
        <authorList>
            <person name="Peterson S.W."/>
        </authorList>
    </citation>
    <scope>NUCLEOTIDE SEQUENCE [LARGE SCALE GENOMIC DNA]</scope>
    <source>
        <strain evidence="6 7">DSM 45154</strain>
    </source>
</reference>
<accession>A0A1T4NH42</accession>
<name>A0A1T4NH42_9ACTN</name>
<dbReference type="STRING" id="1122192.SAMN02745673_01442"/>
<dbReference type="Gene3D" id="3.40.50.1980">
    <property type="entry name" value="Nitrogenase molybdenum iron protein domain"/>
    <property type="match status" value="2"/>
</dbReference>
<sequence length="336" mass="35690">MIFPTASPRRGRRSIMPVAGTGALVLLSACGTAVPTEDERPAEGWSFSDGAGNEVTLDEHPQRVVAYSGVASALWDYGYEVVGVFGPVTTAGGQPDPQIGDVDTERVEVISETYGEMSVEKLASLEPDLIVTHAYDDLAWYLPEEVDQIEAVAPLLRIQVTGAGAEELLADHLDLAVALGADPHGEAVAGALHDFDASLAELSAATEDRPALKVVAVSASPENLYVANAAAGGDLELFAEHGVRLPETDAPDTDQFEELSWEEADKYPADLLLQDSRPTSTPLADLADQPTWRTLPAVEAGQVGAWAAETPYSYTRYAEVVRALAADISEAEPLEH</sequence>
<evidence type="ECO:0000256" key="2">
    <source>
        <dbReference type="ARBA" id="ARBA00008814"/>
    </source>
</evidence>
<dbReference type="EMBL" id="FUWS01000003">
    <property type="protein sequence ID" value="SJZ78475.1"/>
    <property type="molecule type" value="Genomic_DNA"/>
</dbReference>
<evidence type="ECO:0000259" key="5">
    <source>
        <dbReference type="PROSITE" id="PS50983"/>
    </source>
</evidence>
<dbReference type="SUPFAM" id="SSF53807">
    <property type="entry name" value="Helical backbone' metal receptor"/>
    <property type="match status" value="1"/>
</dbReference>
<dbReference type="InterPro" id="IPR051313">
    <property type="entry name" value="Bact_iron-sidero_bind"/>
</dbReference>
<keyword evidence="3" id="KW-0813">Transport</keyword>
<comment type="subcellular location">
    <subcellularLocation>
        <location evidence="1">Cell envelope</location>
    </subcellularLocation>
</comment>
<evidence type="ECO:0000313" key="7">
    <source>
        <dbReference type="Proteomes" id="UP000190637"/>
    </source>
</evidence>